<gene>
    <name evidence="1" type="ORF">O0S08_06425</name>
</gene>
<dbReference type="RefSeq" id="WP_269038125.1">
    <property type="nucleotide sequence ID" value="NZ_CP114040.1"/>
</dbReference>
<dbReference type="EMBL" id="CP114040">
    <property type="protein sequence ID" value="WAS95781.1"/>
    <property type="molecule type" value="Genomic_DNA"/>
</dbReference>
<keyword evidence="2" id="KW-1185">Reference proteome</keyword>
<protein>
    <submittedName>
        <fullName evidence="1">Uncharacterized protein</fullName>
    </submittedName>
</protein>
<sequence length="90" mass="9819">MASSKTVRVRVQVEAGSSEERAVADWLRAWRRRGVQRIGKTTYPWQGALIAQDLRGPAEAFAELRARLGAETSASIEPLVASTVPDADEP</sequence>
<organism evidence="1 2">
    <name type="scientific">Nannocystis punicea</name>
    <dbReference type="NCBI Taxonomy" id="2995304"/>
    <lineage>
        <taxon>Bacteria</taxon>
        <taxon>Pseudomonadati</taxon>
        <taxon>Myxococcota</taxon>
        <taxon>Polyangia</taxon>
        <taxon>Nannocystales</taxon>
        <taxon>Nannocystaceae</taxon>
        <taxon>Nannocystis</taxon>
    </lineage>
</organism>
<evidence type="ECO:0000313" key="1">
    <source>
        <dbReference type="EMBL" id="WAS95781.1"/>
    </source>
</evidence>
<proteinExistence type="predicted"/>
<dbReference type="Proteomes" id="UP001164459">
    <property type="component" value="Chromosome"/>
</dbReference>
<accession>A0ABY7H929</accession>
<reference evidence="1" key="1">
    <citation type="submission" date="2022-11" db="EMBL/GenBank/DDBJ databases">
        <title>Minimal conservation of predation-associated metabolite biosynthetic gene clusters underscores biosynthetic potential of Myxococcota including descriptions for ten novel species: Archangium lansinium sp. nov., Myxococcus landrumus sp. nov., Nannocystis bai.</title>
        <authorList>
            <person name="Ahearne A."/>
            <person name="Stevens C."/>
            <person name="Dowd S."/>
        </authorList>
    </citation>
    <scope>NUCLEOTIDE SEQUENCE</scope>
    <source>
        <strain evidence="1">Fl3</strain>
    </source>
</reference>
<name>A0ABY7H929_9BACT</name>
<evidence type="ECO:0000313" key="2">
    <source>
        <dbReference type="Proteomes" id="UP001164459"/>
    </source>
</evidence>